<dbReference type="InterPro" id="IPR041497">
    <property type="entry name" value="Thump-like"/>
</dbReference>
<evidence type="ECO:0000313" key="2">
    <source>
        <dbReference type="EMBL" id="MFC0680778.1"/>
    </source>
</evidence>
<reference evidence="2 3" key="1">
    <citation type="submission" date="2024-09" db="EMBL/GenBank/DDBJ databases">
        <authorList>
            <person name="Sun Q."/>
            <person name="Mori K."/>
        </authorList>
    </citation>
    <scope>NUCLEOTIDE SEQUENCE [LARGE SCALE GENOMIC DNA]</scope>
    <source>
        <strain evidence="2 3">KCTC 23076</strain>
    </source>
</reference>
<dbReference type="Pfam" id="PF18096">
    <property type="entry name" value="Thump_like"/>
    <property type="match status" value="1"/>
</dbReference>
<evidence type="ECO:0000313" key="3">
    <source>
        <dbReference type="Proteomes" id="UP001589896"/>
    </source>
</evidence>
<keyword evidence="3" id="KW-1185">Reference proteome</keyword>
<gene>
    <name evidence="2" type="ORF">ACFFGH_23355</name>
</gene>
<dbReference type="Proteomes" id="UP001589896">
    <property type="component" value="Unassembled WGS sequence"/>
</dbReference>
<feature type="domain" description="THUMP-like" evidence="1">
    <location>
        <begin position="319"/>
        <end position="390"/>
    </location>
</feature>
<dbReference type="EMBL" id="JBHLTG010000006">
    <property type="protein sequence ID" value="MFC0680778.1"/>
    <property type="molecule type" value="Genomic_DNA"/>
</dbReference>
<proteinExistence type="predicted"/>
<protein>
    <recommendedName>
        <fullName evidence="1">THUMP-like domain-containing protein</fullName>
    </recommendedName>
</protein>
<organism evidence="2 3">
    <name type="scientific">Lysobacter korlensis</name>
    <dbReference type="NCBI Taxonomy" id="553636"/>
    <lineage>
        <taxon>Bacteria</taxon>
        <taxon>Pseudomonadati</taxon>
        <taxon>Pseudomonadota</taxon>
        <taxon>Gammaproteobacteria</taxon>
        <taxon>Lysobacterales</taxon>
        <taxon>Lysobacteraceae</taxon>
        <taxon>Lysobacter</taxon>
    </lineage>
</organism>
<dbReference type="RefSeq" id="WP_386672821.1">
    <property type="nucleotide sequence ID" value="NZ_JBHLTG010000006.1"/>
</dbReference>
<sequence length="391" mass="41603">MEASEFRELMSPEGLRLLDSLPPYESASDVVRIVSRLRAEGHSPGLVAAVLSQAKLRARARTKFGEFASTMLFTEAGLEQASRLQVAALHAGRFAAAEIHWVADLGCGIGADALALAALQLEVTAVERDEVTAAIAAYNLASWSNARVEHAAAEDFDLTGIAGVYLDPARRSAGRRLSDPADWTPSLEFAFGLAERFPTGIKLGPGIDRSLIPPGCEAQWVSVDRDVVELGLWFGPLARSGVGRAALVLTEGGPAELTAAGDSPDAETGQLGEFLLEPDGAVIRARLIGDLARTVGARMLHPEIAYLTADEPVATPFASCFRVEAVLPLDVKILRKELSARGIGTLEIKKRGVDVDPAQFRTRLGLKGDGAATLILTRGDGRRIALLTQRV</sequence>
<dbReference type="InterPro" id="IPR029063">
    <property type="entry name" value="SAM-dependent_MTases_sf"/>
</dbReference>
<dbReference type="SUPFAM" id="SSF53335">
    <property type="entry name" value="S-adenosyl-L-methionine-dependent methyltransferases"/>
    <property type="match status" value="1"/>
</dbReference>
<evidence type="ECO:0000259" key="1">
    <source>
        <dbReference type="Pfam" id="PF18096"/>
    </source>
</evidence>
<name>A0ABV6RUY0_9GAMM</name>
<dbReference type="Gene3D" id="3.40.50.150">
    <property type="entry name" value="Vaccinia Virus protein VP39"/>
    <property type="match status" value="1"/>
</dbReference>
<accession>A0ABV6RUY0</accession>
<comment type="caution">
    <text evidence="2">The sequence shown here is derived from an EMBL/GenBank/DDBJ whole genome shotgun (WGS) entry which is preliminary data.</text>
</comment>